<evidence type="ECO:0000313" key="1">
    <source>
        <dbReference type="EMBL" id="GIY85438.1"/>
    </source>
</evidence>
<accession>A0AAV4WSY0</accession>
<reference evidence="1 2" key="1">
    <citation type="submission" date="2021-06" db="EMBL/GenBank/DDBJ databases">
        <title>Caerostris darwini draft genome.</title>
        <authorList>
            <person name="Kono N."/>
            <person name="Arakawa K."/>
        </authorList>
    </citation>
    <scope>NUCLEOTIDE SEQUENCE [LARGE SCALE GENOMIC DNA]</scope>
</reference>
<keyword evidence="2" id="KW-1185">Reference proteome</keyword>
<comment type="caution">
    <text evidence="1">The sequence shown here is derived from an EMBL/GenBank/DDBJ whole genome shotgun (WGS) entry which is preliminary data.</text>
</comment>
<dbReference type="AlphaFoldDB" id="A0AAV4WSY0"/>
<name>A0AAV4WSY0_9ARAC</name>
<dbReference type="Proteomes" id="UP001054837">
    <property type="component" value="Unassembled WGS sequence"/>
</dbReference>
<evidence type="ECO:0000313" key="2">
    <source>
        <dbReference type="Proteomes" id="UP001054837"/>
    </source>
</evidence>
<organism evidence="1 2">
    <name type="scientific">Caerostris darwini</name>
    <dbReference type="NCBI Taxonomy" id="1538125"/>
    <lineage>
        <taxon>Eukaryota</taxon>
        <taxon>Metazoa</taxon>
        <taxon>Ecdysozoa</taxon>
        <taxon>Arthropoda</taxon>
        <taxon>Chelicerata</taxon>
        <taxon>Arachnida</taxon>
        <taxon>Araneae</taxon>
        <taxon>Araneomorphae</taxon>
        <taxon>Entelegynae</taxon>
        <taxon>Araneoidea</taxon>
        <taxon>Araneidae</taxon>
        <taxon>Caerostris</taxon>
    </lineage>
</organism>
<dbReference type="EMBL" id="BPLQ01015049">
    <property type="protein sequence ID" value="GIY85438.1"/>
    <property type="molecule type" value="Genomic_DNA"/>
</dbReference>
<proteinExistence type="predicted"/>
<protein>
    <submittedName>
        <fullName evidence="1">Uncharacterized protein</fullName>
    </submittedName>
</protein>
<gene>
    <name evidence="1" type="primary">AVEN_79050_2</name>
    <name evidence="1" type="ORF">CDAR_426091</name>
</gene>
<sequence length="912" mass="106296">MFENLQDTCLLQNGLLSAATYIKSQKESENEDFDLKDEFEAAKSVFSTINILNQLAVKDAEPNEVLKKQLLLNRRCHAAIFFTVLRSNGITCPQAAKYFETIIHTFHTMDWKFYVKLNYHSKWSEYFIECCQQLEPDILSSILQKILTINWSDEEILKYYSWHMVLQIVIQRFFMIDNPSLCYTPDCYTFNFPFVDSNSEQESSTSLILEENCVSENKLLHVFTTLLNLMKSSVQLDNLNYIKIILHAYKTIFKLLLSLDVSKINAAKELFQLTPLLRECFYEEQSLVTIESALHKIARIHLNHFHALTSWEINVNYLMFLLICYSDSFMSKSKDSELKDTVLYVHLSEVVMQFNLYHNSWFEGNKTNTFDFLKTVIIYQYPCATKAAALLLKYPAVREDKDILDILDEKVLTFEFENVCNLLADAIVEATSEKIKKRFLNMLFQKLSQSTHLAYIEFLEYILKKYGFSEYFILDTFEGQLATFTRKTMTVDEAKKLLHPLIIQSPKKVLKTLIEQALLRGPKEINLSQIFLYMPTVCLFEDFLVSELLYYFSKDELSDNERKNLMQVIQIIMKVSCCTVIINFDTFLEKCIIPNLSNSDNKLYFTIECLNISLKVFTEQKEIYISSSIYVSLIKSLCSKMDVSIKSGNGMLKEFIVTAFNYLEKMQNPCSSIEEKSNLKSDLSHFPVTTCIYVAKLLEINSYEDLTHSESEKLSEELWIWCCHHKDKALFHKCILNKVLSEMDLIQILMKTLPHCSKDEWLESANLIKELLMDSNHATILSNTPWLLPKCDHQVYGIIRCFMDCYYFLLEDQQIGDLQYITNCFSNTIMNLLSTQVDEHIFLNVFLAVCHLCSVCESGITLLSSFLLRIQQSLQLICKDEDLKGYYLKLLYHGVKYIPDLDEKNLILEKFQ</sequence>